<dbReference type="InterPro" id="IPR020751">
    <property type="entry name" value="aa-tRNA-synth_I_codon-bd_sub2"/>
</dbReference>
<dbReference type="HAMAP" id="MF_00022">
    <property type="entry name" value="Glu_tRNA_synth_type1"/>
    <property type="match status" value="1"/>
</dbReference>
<evidence type="ECO:0000256" key="6">
    <source>
        <dbReference type="ARBA" id="ARBA00022598"/>
    </source>
</evidence>
<dbReference type="EMBL" id="UOFK01000187">
    <property type="protein sequence ID" value="VAW79345.1"/>
    <property type="molecule type" value="Genomic_DNA"/>
</dbReference>
<comment type="similarity">
    <text evidence="2">Belongs to the class-I aminoacyl-tRNA synthetase family. Glutamate--tRNA ligase type 1 subfamily.</text>
</comment>
<organism evidence="14">
    <name type="scientific">hydrothermal vent metagenome</name>
    <dbReference type="NCBI Taxonomy" id="652676"/>
    <lineage>
        <taxon>unclassified sequences</taxon>
        <taxon>metagenomes</taxon>
        <taxon>ecological metagenomes</taxon>
    </lineage>
</organism>
<comment type="subcellular location">
    <subcellularLocation>
        <location evidence="1">Cytoplasm</location>
    </subcellularLocation>
</comment>
<dbReference type="Gene3D" id="3.40.50.620">
    <property type="entry name" value="HUPs"/>
    <property type="match status" value="1"/>
</dbReference>
<dbReference type="GO" id="GO:0008270">
    <property type="term" value="F:zinc ion binding"/>
    <property type="evidence" value="ECO:0007669"/>
    <property type="project" value="InterPro"/>
</dbReference>
<protein>
    <recommendedName>
        <fullName evidence="4">glutamate--tRNA ligase</fullName>
        <ecNumber evidence="4">6.1.1.17</ecNumber>
    </recommendedName>
    <alternativeName>
        <fullName evidence="11">Glutamyl-tRNA synthetase</fullName>
    </alternativeName>
</protein>
<evidence type="ECO:0000259" key="13">
    <source>
        <dbReference type="Pfam" id="PF19269"/>
    </source>
</evidence>
<dbReference type="InterPro" id="IPR033910">
    <property type="entry name" value="GluRS_core"/>
</dbReference>
<dbReference type="Pfam" id="PF19269">
    <property type="entry name" value="Anticodon_2"/>
    <property type="match status" value="1"/>
</dbReference>
<dbReference type="SUPFAM" id="SSF48163">
    <property type="entry name" value="An anticodon-binding domain of class I aminoacyl-tRNA synthetases"/>
    <property type="match status" value="1"/>
</dbReference>
<evidence type="ECO:0000256" key="8">
    <source>
        <dbReference type="ARBA" id="ARBA00022840"/>
    </source>
</evidence>
<evidence type="ECO:0000256" key="7">
    <source>
        <dbReference type="ARBA" id="ARBA00022741"/>
    </source>
</evidence>
<evidence type="ECO:0000256" key="4">
    <source>
        <dbReference type="ARBA" id="ARBA00012835"/>
    </source>
</evidence>
<dbReference type="GO" id="GO:0004818">
    <property type="term" value="F:glutamate-tRNA ligase activity"/>
    <property type="evidence" value="ECO:0007669"/>
    <property type="project" value="UniProtKB-EC"/>
</dbReference>
<evidence type="ECO:0000256" key="10">
    <source>
        <dbReference type="ARBA" id="ARBA00023146"/>
    </source>
</evidence>
<dbReference type="PANTHER" id="PTHR43311">
    <property type="entry name" value="GLUTAMATE--TRNA LIGASE"/>
    <property type="match status" value="1"/>
</dbReference>
<keyword evidence="5" id="KW-0963">Cytoplasm</keyword>
<evidence type="ECO:0000256" key="2">
    <source>
        <dbReference type="ARBA" id="ARBA00007894"/>
    </source>
</evidence>
<dbReference type="InterPro" id="IPR049940">
    <property type="entry name" value="GluQ/Sye"/>
</dbReference>
<dbReference type="GO" id="GO:0006424">
    <property type="term" value="P:glutamyl-tRNA aminoacylation"/>
    <property type="evidence" value="ECO:0007669"/>
    <property type="project" value="InterPro"/>
</dbReference>
<dbReference type="InterPro" id="IPR014729">
    <property type="entry name" value="Rossmann-like_a/b/a_fold"/>
</dbReference>
<reference evidence="14" key="1">
    <citation type="submission" date="2018-06" db="EMBL/GenBank/DDBJ databases">
        <authorList>
            <person name="Zhirakovskaya E."/>
        </authorList>
    </citation>
    <scope>NUCLEOTIDE SEQUENCE</scope>
</reference>
<dbReference type="GO" id="GO:0005524">
    <property type="term" value="F:ATP binding"/>
    <property type="evidence" value="ECO:0007669"/>
    <property type="project" value="UniProtKB-KW"/>
</dbReference>
<dbReference type="InterPro" id="IPR020058">
    <property type="entry name" value="Glu/Gln-tRNA-synth_Ib_cat-dom"/>
</dbReference>
<dbReference type="InterPro" id="IPR000924">
    <property type="entry name" value="Glu/Gln-tRNA-synth"/>
</dbReference>
<proteinExistence type="inferred from homology"/>
<dbReference type="PROSITE" id="PS00178">
    <property type="entry name" value="AA_TRNA_LIGASE_I"/>
    <property type="match status" value="1"/>
</dbReference>
<dbReference type="PRINTS" id="PR00987">
    <property type="entry name" value="TRNASYNTHGLU"/>
</dbReference>
<dbReference type="InterPro" id="IPR001412">
    <property type="entry name" value="aa-tRNA-synth_I_CS"/>
</dbReference>
<keyword evidence="8" id="KW-0067">ATP-binding</keyword>
<evidence type="ECO:0000256" key="1">
    <source>
        <dbReference type="ARBA" id="ARBA00004496"/>
    </source>
</evidence>
<keyword evidence="7" id="KW-0547">Nucleotide-binding</keyword>
<dbReference type="GO" id="GO:0005829">
    <property type="term" value="C:cytosol"/>
    <property type="evidence" value="ECO:0007669"/>
    <property type="project" value="TreeGrafter"/>
</dbReference>
<dbReference type="PANTHER" id="PTHR43311:SF2">
    <property type="entry name" value="GLUTAMATE--TRNA LIGASE, MITOCHONDRIAL-RELATED"/>
    <property type="match status" value="1"/>
</dbReference>
<evidence type="ECO:0000256" key="11">
    <source>
        <dbReference type="ARBA" id="ARBA00030865"/>
    </source>
</evidence>
<dbReference type="InterPro" id="IPR008925">
    <property type="entry name" value="aa_tRNA-synth_I_cd-bd_sf"/>
</dbReference>
<evidence type="ECO:0000259" key="12">
    <source>
        <dbReference type="Pfam" id="PF00749"/>
    </source>
</evidence>
<dbReference type="GO" id="GO:0000049">
    <property type="term" value="F:tRNA binding"/>
    <property type="evidence" value="ECO:0007669"/>
    <property type="project" value="InterPro"/>
</dbReference>
<dbReference type="InterPro" id="IPR004527">
    <property type="entry name" value="Glu-tRNA-ligase_bac/mito"/>
</dbReference>
<evidence type="ECO:0000256" key="9">
    <source>
        <dbReference type="ARBA" id="ARBA00022917"/>
    </source>
</evidence>
<evidence type="ECO:0000256" key="3">
    <source>
        <dbReference type="ARBA" id="ARBA00011245"/>
    </source>
</evidence>
<evidence type="ECO:0000256" key="5">
    <source>
        <dbReference type="ARBA" id="ARBA00022490"/>
    </source>
</evidence>
<keyword evidence="9" id="KW-0648">Protein biosynthesis</keyword>
<dbReference type="SUPFAM" id="SSF52374">
    <property type="entry name" value="Nucleotidylyl transferase"/>
    <property type="match status" value="1"/>
</dbReference>
<comment type="subunit">
    <text evidence="3">Monomer.</text>
</comment>
<sequence>MTVRTRFAPSPTGYLHIGGVRTALFSWLYARKHGGQFILRIEDTDLERSTPESVNAILEGMTWLGLDYDEGPFYQTQRFDRYAEVIQQLMDNGHAYKCYCSKDRLETLRKEQMANKDKPRYDGCCRDGVEPPSADAPFVIRFHNPLDGEVVVIDQVRGQVVFQNSELDDLIIARSDGSPTYNLTVVVDDSDMNITHVIRGDDHLNNTPRQINILKALDLDVPTYAHVPMILGSDGKRLSKRHGAVSVIQYREDGYLPEALLNYLVRLGWSHGDQEIFSIDEMVELFDIDDVNRAASVFNDEKLLWLSQQYLIHSDPEHIARHLSRHLGLLDIDPTDGPDIMDVVVAQRERASTLVEMAAISEFIYRDFEEFDAKAAKKNLRPAAREPLEKLRARLATLDSWTAEAAHQVVKDVAAELDLKMGKVAQPLRVAVVGRAASPGIDVTLQLVGRDTCLRRIDKALAFISNQQFDNAIRGAMQHEAREQKP</sequence>
<dbReference type="AlphaFoldDB" id="A0A3B0YEK8"/>
<keyword evidence="10 14" id="KW-0030">Aminoacyl-tRNA synthetase</keyword>
<dbReference type="Pfam" id="PF00749">
    <property type="entry name" value="tRNA-synt_1c"/>
    <property type="match status" value="1"/>
</dbReference>
<feature type="domain" description="Glutamyl/glutaminyl-tRNA synthetase class Ib catalytic" evidence="12">
    <location>
        <begin position="3"/>
        <end position="305"/>
    </location>
</feature>
<name>A0A3B0YEK8_9ZZZZ</name>
<dbReference type="NCBIfam" id="TIGR00464">
    <property type="entry name" value="gltX_bact"/>
    <property type="match status" value="1"/>
</dbReference>
<accession>A0A3B0YEK8</accession>
<feature type="domain" description="Aminoacyl-tRNA synthetase class I anticodon-binding" evidence="13">
    <location>
        <begin position="321"/>
        <end position="461"/>
    </location>
</feature>
<dbReference type="Gene3D" id="1.10.10.350">
    <property type="match status" value="1"/>
</dbReference>
<dbReference type="InterPro" id="IPR045462">
    <property type="entry name" value="aa-tRNA-synth_I_cd-bd"/>
</dbReference>
<dbReference type="CDD" id="cd00808">
    <property type="entry name" value="GluRS_core"/>
    <property type="match status" value="1"/>
</dbReference>
<dbReference type="FunFam" id="3.40.50.620:FF:000007">
    <property type="entry name" value="Glutamate--tRNA ligase"/>
    <property type="match status" value="1"/>
</dbReference>
<keyword evidence="6 14" id="KW-0436">Ligase</keyword>
<evidence type="ECO:0000313" key="14">
    <source>
        <dbReference type="EMBL" id="VAW79345.1"/>
    </source>
</evidence>
<dbReference type="EC" id="6.1.1.17" evidence="4"/>
<gene>
    <name evidence="14" type="ORF">MNBD_GAMMA13-248</name>
</gene>